<dbReference type="InterPro" id="IPR029069">
    <property type="entry name" value="HotDog_dom_sf"/>
</dbReference>
<dbReference type="Pfam" id="PF02551">
    <property type="entry name" value="Acyl_CoA_thio"/>
    <property type="match status" value="1"/>
</dbReference>
<dbReference type="PANTHER" id="PTHR11066:SF34">
    <property type="entry name" value="ACYL-COENZYME A THIOESTERASE 8"/>
    <property type="match status" value="1"/>
</dbReference>
<dbReference type="Gene3D" id="2.40.160.210">
    <property type="entry name" value="Acyl-CoA thioesterase, double hotdog domain"/>
    <property type="match status" value="1"/>
</dbReference>
<dbReference type="GO" id="GO:0006637">
    <property type="term" value="P:acyl-CoA metabolic process"/>
    <property type="evidence" value="ECO:0007669"/>
    <property type="project" value="InterPro"/>
</dbReference>
<dbReference type="SUPFAM" id="SSF54637">
    <property type="entry name" value="Thioesterase/thiol ester dehydrase-isomerase"/>
    <property type="match status" value="2"/>
</dbReference>
<gene>
    <name evidence="5" type="ORF">UFOPK3495_00637</name>
    <name evidence="6" type="ORF">UFOPK4237_00588</name>
</gene>
<dbReference type="PANTHER" id="PTHR11066">
    <property type="entry name" value="ACYL-COA THIOESTERASE"/>
    <property type="match status" value="1"/>
</dbReference>
<keyword evidence="2" id="KW-0378">Hydrolase</keyword>
<sequence>MASILDILTIDRIDEDNFITRVVDPDFPGLYGGQVAAQSLLAACQTVEPSQVPHSLHAYFLRAGRSARPIELQVFRDRDGRSYAARRVVAVQNGEVIFNMSVSFHQPEDGPDVQAVSMPSVLSPEESIAQHAPRGSQDIQLRNAAPNDDHDMPHCTWTRSITELPDDPHLHACVLTYVSDFYTGLIEFDEFPKNPRVASLDHAMWFYRPVNMNQWNLMDWLPQSMAYGRGHYIGHIYDQQGRLVAGLGQEMVVRESR</sequence>
<dbReference type="InterPro" id="IPR025652">
    <property type="entry name" value="TesB_C"/>
</dbReference>
<dbReference type="CDD" id="cd03445">
    <property type="entry name" value="Thioesterase_II_repeat2"/>
    <property type="match status" value="1"/>
</dbReference>
<evidence type="ECO:0000256" key="2">
    <source>
        <dbReference type="ARBA" id="ARBA00022801"/>
    </source>
</evidence>
<evidence type="ECO:0000313" key="5">
    <source>
        <dbReference type="EMBL" id="CAB4894948.1"/>
    </source>
</evidence>
<dbReference type="CDD" id="cd03444">
    <property type="entry name" value="Thioesterase_II_repeat1"/>
    <property type="match status" value="1"/>
</dbReference>
<evidence type="ECO:0000259" key="4">
    <source>
        <dbReference type="Pfam" id="PF13622"/>
    </source>
</evidence>
<proteinExistence type="inferred from homology"/>
<dbReference type="AlphaFoldDB" id="A0A6J7FLX7"/>
<evidence type="ECO:0000256" key="1">
    <source>
        <dbReference type="ARBA" id="ARBA00006538"/>
    </source>
</evidence>
<dbReference type="GO" id="GO:0047617">
    <property type="term" value="F:fatty acyl-CoA hydrolase activity"/>
    <property type="evidence" value="ECO:0007669"/>
    <property type="project" value="InterPro"/>
</dbReference>
<reference evidence="5" key="1">
    <citation type="submission" date="2020-05" db="EMBL/GenBank/DDBJ databases">
        <authorList>
            <person name="Chiriac C."/>
            <person name="Salcher M."/>
            <person name="Ghai R."/>
            <person name="Kavagutti S V."/>
        </authorList>
    </citation>
    <scope>NUCLEOTIDE SEQUENCE</scope>
</reference>
<dbReference type="GO" id="GO:0009062">
    <property type="term" value="P:fatty acid catabolic process"/>
    <property type="evidence" value="ECO:0007669"/>
    <property type="project" value="TreeGrafter"/>
</dbReference>
<evidence type="ECO:0000259" key="3">
    <source>
        <dbReference type="Pfam" id="PF02551"/>
    </source>
</evidence>
<organism evidence="5">
    <name type="scientific">freshwater metagenome</name>
    <dbReference type="NCBI Taxonomy" id="449393"/>
    <lineage>
        <taxon>unclassified sequences</taxon>
        <taxon>metagenomes</taxon>
        <taxon>ecological metagenomes</taxon>
    </lineage>
</organism>
<evidence type="ECO:0000313" key="6">
    <source>
        <dbReference type="EMBL" id="CAB5037155.1"/>
    </source>
</evidence>
<dbReference type="InterPro" id="IPR003703">
    <property type="entry name" value="Acyl_CoA_thio"/>
</dbReference>
<dbReference type="EMBL" id="CAFBMC010000024">
    <property type="protein sequence ID" value="CAB4894948.1"/>
    <property type="molecule type" value="Genomic_DNA"/>
</dbReference>
<dbReference type="EMBL" id="CAFBPZ010000027">
    <property type="protein sequence ID" value="CAB5037155.1"/>
    <property type="molecule type" value="Genomic_DNA"/>
</dbReference>
<accession>A0A6J7FLX7</accession>
<dbReference type="InterPro" id="IPR049449">
    <property type="entry name" value="TesB_ACOT8-like_N"/>
</dbReference>
<dbReference type="Pfam" id="PF13622">
    <property type="entry name" value="4HBT_3"/>
    <property type="match status" value="1"/>
</dbReference>
<name>A0A6J7FLX7_9ZZZZ</name>
<feature type="domain" description="Acyl-CoA thioesterase-like N-terminal HotDog" evidence="4">
    <location>
        <begin position="29"/>
        <end position="105"/>
    </location>
</feature>
<protein>
    <submittedName>
        <fullName evidence="5">Unannotated protein</fullName>
    </submittedName>
</protein>
<feature type="domain" description="Acyl-CoA thioesterase 2 C-terminal" evidence="3">
    <location>
        <begin position="156"/>
        <end position="250"/>
    </location>
</feature>
<dbReference type="InterPro" id="IPR042171">
    <property type="entry name" value="Acyl-CoA_hotdog"/>
</dbReference>
<comment type="similarity">
    <text evidence="1">Belongs to the C/M/P thioester hydrolase family.</text>
</comment>